<organism evidence="1 2">
    <name type="scientific">Mytilus galloprovincialis</name>
    <name type="common">Mediterranean mussel</name>
    <dbReference type="NCBI Taxonomy" id="29158"/>
    <lineage>
        <taxon>Eukaryota</taxon>
        <taxon>Metazoa</taxon>
        <taxon>Spiralia</taxon>
        <taxon>Lophotrochozoa</taxon>
        <taxon>Mollusca</taxon>
        <taxon>Bivalvia</taxon>
        <taxon>Autobranchia</taxon>
        <taxon>Pteriomorphia</taxon>
        <taxon>Mytilida</taxon>
        <taxon>Mytiloidea</taxon>
        <taxon>Mytilidae</taxon>
        <taxon>Mytilinae</taxon>
        <taxon>Mytilus</taxon>
    </lineage>
</organism>
<comment type="caution">
    <text evidence="1">The sequence shown here is derived from an EMBL/GenBank/DDBJ whole genome shotgun (WGS) entry which is preliminary data.</text>
</comment>
<evidence type="ECO:0000313" key="1">
    <source>
        <dbReference type="EMBL" id="VDI15314.1"/>
    </source>
</evidence>
<proteinExistence type="predicted"/>
<protein>
    <submittedName>
        <fullName evidence="1">Uncharacterized protein</fullName>
    </submittedName>
</protein>
<dbReference type="PANTHER" id="PTHR46791:SF5">
    <property type="entry name" value="CLR5 DOMAIN-CONTAINING PROTEIN-RELATED"/>
    <property type="match status" value="1"/>
</dbReference>
<dbReference type="PANTHER" id="PTHR46791">
    <property type="entry name" value="EXPRESSED PROTEIN"/>
    <property type="match status" value="1"/>
</dbReference>
<name>A0A8B6D7W7_MYTGA</name>
<reference evidence="1" key="1">
    <citation type="submission" date="2018-11" db="EMBL/GenBank/DDBJ databases">
        <authorList>
            <person name="Alioto T."/>
            <person name="Alioto T."/>
        </authorList>
    </citation>
    <scope>NUCLEOTIDE SEQUENCE</scope>
</reference>
<sequence length="139" mass="16165">MAHFGLQREILEGKGIKVQILRLRDAIHRIDYVGTRERKTGRLHRRVYNVRAPNHLWHMDTNHKLNPVGTQLSERDLVDYGLQGIIDAANLMNDERPIFKPMNIAINDQRIMRSDFNRTSTNFDIDDFVNCVEILSAQA</sequence>
<accession>A0A8B6D7W7</accession>
<dbReference type="Proteomes" id="UP000596742">
    <property type="component" value="Unassembled WGS sequence"/>
</dbReference>
<keyword evidence="2" id="KW-1185">Reference proteome</keyword>
<gene>
    <name evidence="1" type="ORF">MGAL_10B011187</name>
</gene>
<dbReference type="EMBL" id="UYJE01002963">
    <property type="protein sequence ID" value="VDI15314.1"/>
    <property type="molecule type" value="Genomic_DNA"/>
</dbReference>
<evidence type="ECO:0000313" key="2">
    <source>
        <dbReference type="Proteomes" id="UP000596742"/>
    </source>
</evidence>
<dbReference type="AlphaFoldDB" id="A0A8B6D7W7"/>
<dbReference type="OrthoDB" id="2686689at2759"/>